<evidence type="ECO:0000313" key="1">
    <source>
        <dbReference type="EMBL" id="HGB30922.1"/>
    </source>
</evidence>
<gene>
    <name evidence="1" type="ORF">ENV35_03495</name>
</gene>
<reference evidence="1" key="1">
    <citation type="journal article" date="2020" name="mSystems">
        <title>Genome- and Community-Level Interaction Insights into Carbon Utilization and Element Cycling Functions of Hydrothermarchaeota in Hydrothermal Sediment.</title>
        <authorList>
            <person name="Zhou Z."/>
            <person name="Liu Y."/>
            <person name="Xu W."/>
            <person name="Pan J."/>
            <person name="Luo Z.H."/>
            <person name="Li M."/>
        </authorList>
    </citation>
    <scope>NUCLEOTIDE SEQUENCE [LARGE SCALE GENOMIC DNA]</scope>
    <source>
        <strain evidence="1">SpSt-751</strain>
    </source>
</reference>
<proteinExistence type="predicted"/>
<name>A0A7C3SQR2_9BACT</name>
<protein>
    <submittedName>
        <fullName evidence="1">Uncharacterized protein</fullName>
    </submittedName>
</protein>
<dbReference type="EMBL" id="DTGA01000091">
    <property type="protein sequence ID" value="HGB30922.1"/>
    <property type="molecule type" value="Genomic_DNA"/>
</dbReference>
<organism evidence="1">
    <name type="scientific">Dictyoglomus turgidum</name>
    <dbReference type="NCBI Taxonomy" id="513050"/>
    <lineage>
        <taxon>Bacteria</taxon>
        <taxon>Pseudomonadati</taxon>
        <taxon>Dictyoglomota</taxon>
        <taxon>Dictyoglomia</taxon>
        <taxon>Dictyoglomales</taxon>
        <taxon>Dictyoglomaceae</taxon>
        <taxon>Dictyoglomus</taxon>
    </lineage>
</organism>
<comment type="caution">
    <text evidence="1">The sequence shown here is derived from an EMBL/GenBank/DDBJ whole genome shotgun (WGS) entry which is preliminary data.</text>
</comment>
<sequence>MKKPDKNYYVFKPGWIGYASSANLGINSSEHQFILELYLDWKVSLRFYPTGFGIFEIVGQTGQDITFYDRTEHPHQHCVQIYDKNIWSTFRIHHNVSDFSVITILINNLSVYIYIDGIKLMVGTIINLLDFSGNGMKLFNCGYSVNQRFANFLYGVRIWSYNNSMPSLSECEKEIVKRARNPWQRSRVFGDSNLKAEWLLNEDIPINSTVIPNSANPGVGDLPIYPSNTWGNVRQLYKMP</sequence>
<accession>A0A7C3SQR2</accession>
<dbReference type="AlphaFoldDB" id="A0A7C3SQR2"/>